<dbReference type="InterPro" id="IPR000383">
    <property type="entry name" value="Xaa-Pro-like_dom"/>
</dbReference>
<protein>
    <recommendedName>
        <fullName evidence="2">Xaa-Pro dipeptidyl-peptidase C-terminal domain-containing protein</fullName>
    </recommendedName>
</protein>
<proteinExistence type="predicted"/>
<dbReference type="Proteomes" id="UP001578633">
    <property type="component" value="Chromosome 9"/>
</dbReference>
<dbReference type="InterPro" id="IPR005674">
    <property type="entry name" value="CocE/Ser_esterase"/>
</dbReference>
<gene>
    <name evidence="3" type="ORF">ACET3X_008859</name>
</gene>
<evidence type="ECO:0000256" key="1">
    <source>
        <dbReference type="ARBA" id="ARBA00022801"/>
    </source>
</evidence>
<dbReference type="NCBIfam" id="TIGR00976">
    <property type="entry name" value="CocE_NonD"/>
    <property type="match status" value="1"/>
</dbReference>
<reference evidence="3 4" key="1">
    <citation type="submission" date="2024-09" db="EMBL/GenBank/DDBJ databases">
        <title>T2T genomes of carrot and Alternaria dauci and their utility for understanding host-pathogen interaction during carrot leaf blight disease.</title>
        <authorList>
            <person name="Liu W."/>
            <person name="Xu S."/>
            <person name="Ou C."/>
            <person name="Liu X."/>
            <person name="Zhuang F."/>
            <person name="Deng X.W."/>
        </authorList>
    </citation>
    <scope>NUCLEOTIDE SEQUENCE [LARGE SCALE GENOMIC DNA]</scope>
    <source>
        <strain evidence="3 4">A2016</strain>
    </source>
</reference>
<dbReference type="Gene3D" id="1.10.3020.20">
    <property type="match status" value="1"/>
</dbReference>
<sequence>MTLSKTNPVDIKFRDAFSHNIPPLDPKTTELPDGHRKQPTYRPLTTATIFDQDQALTLRDGTKIYADIFRPKTDQKVPAIVMWGPYGKTGTGVLNIHSMPLRAGIPETQLSGYEDFEGLDPAEWVPRGYAIVNIDPRGVNNSEGNIYFWGTQEGRDGHDAIEELAKLPWCSGKIAMAGNSWLAISQYFIAAEQPLHLTCIAPLEGLSDPVREETVRGGIPNTGFSESIAAILPGRNKVEDYVAMLNTEAGLKYYLSDKRVDMAKIKIPAYIGASYSSPIHGIGSLRAFEEIPHKNKWLVLHASQEWYDLYSQPRTNDLARFFDFHLKGLDNEWPQTPPVRMALLNFTKPALLDQEFPDLPWHLPSTTKQKLHLTPTHTLTPSKPLAETTLEYQQTDHSTKLSFTHTFPHKTILTGPSTLVVDIASPAHDDLDIHTHISKADPSSGTILSHLNIPIPPDTPPSAIEPSTQNRIWRYLGPSGMLRASKRHVDDALGGKTWETLSHAREEKVEKGEVVRLRVQLWPAGMVFEAGERIVLETQF</sequence>
<accession>A0ABR3U779</accession>
<dbReference type="Gene3D" id="3.40.50.1820">
    <property type="entry name" value="alpha/beta hydrolase"/>
    <property type="match status" value="1"/>
</dbReference>
<evidence type="ECO:0000259" key="2">
    <source>
        <dbReference type="SMART" id="SM00939"/>
    </source>
</evidence>
<comment type="caution">
    <text evidence="3">The sequence shown here is derived from an EMBL/GenBank/DDBJ whole genome shotgun (WGS) entry which is preliminary data.</text>
</comment>
<dbReference type="InterPro" id="IPR008979">
    <property type="entry name" value="Galactose-bd-like_sf"/>
</dbReference>
<dbReference type="EMBL" id="JBHGVX010000009">
    <property type="protein sequence ID" value="KAL1792352.1"/>
    <property type="molecule type" value="Genomic_DNA"/>
</dbReference>
<dbReference type="PANTHER" id="PTHR43056:SF10">
    <property type="entry name" value="COCE_NOND FAMILY, PUTATIVE (AFU_ORTHOLOGUE AFUA_7G00600)-RELATED"/>
    <property type="match status" value="1"/>
</dbReference>
<dbReference type="SMART" id="SM00939">
    <property type="entry name" value="PepX_C"/>
    <property type="match status" value="1"/>
</dbReference>
<dbReference type="Pfam" id="PF02129">
    <property type="entry name" value="Peptidase_S15"/>
    <property type="match status" value="1"/>
</dbReference>
<keyword evidence="4" id="KW-1185">Reference proteome</keyword>
<dbReference type="PANTHER" id="PTHR43056">
    <property type="entry name" value="PEPTIDASE S9 PROLYL OLIGOPEPTIDASE"/>
    <property type="match status" value="1"/>
</dbReference>
<feature type="domain" description="Xaa-Pro dipeptidyl-peptidase C-terminal" evidence="2">
    <location>
        <begin position="319"/>
        <end position="540"/>
    </location>
</feature>
<dbReference type="GeneID" id="96089181"/>
<evidence type="ECO:0000313" key="4">
    <source>
        <dbReference type="Proteomes" id="UP001578633"/>
    </source>
</evidence>
<dbReference type="InterPro" id="IPR050585">
    <property type="entry name" value="Xaa-Pro_dipeptidyl-ppase/CocE"/>
</dbReference>
<keyword evidence="1" id="KW-0378">Hydrolase</keyword>
<name>A0ABR3U779_9PLEO</name>
<dbReference type="SUPFAM" id="SSF49785">
    <property type="entry name" value="Galactose-binding domain-like"/>
    <property type="match status" value="1"/>
</dbReference>
<dbReference type="InterPro" id="IPR013736">
    <property type="entry name" value="Xaa-Pro_dipept_C"/>
</dbReference>
<dbReference type="Gene3D" id="2.60.120.260">
    <property type="entry name" value="Galactose-binding domain-like"/>
    <property type="match status" value="1"/>
</dbReference>
<dbReference type="SUPFAM" id="SSF53474">
    <property type="entry name" value="alpha/beta-Hydrolases"/>
    <property type="match status" value="1"/>
</dbReference>
<dbReference type="InterPro" id="IPR029058">
    <property type="entry name" value="AB_hydrolase_fold"/>
</dbReference>
<dbReference type="Pfam" id="PF08530">
    <property type="entry name" value="PepX_C"/>
    <property type="match status" value="1"/>
</dbReference>
<dbReference type="RefSeq" id="XP_069302936.1">
    <property type="nucleotide sequence ID" value="XM_069455706.1"/>
</dbReference>
<organism evidence="3 4">
    <name type="scientific">Alternaria dauci</name>
    <dbReference type="NCBI Taxonomy" id="48095"/>
    <lineage>
        <taxon>Eukaryota</taxon>
        <taxon>Fungi</taxon>
        <taxon>Dikarya</taxon>
        <taxon>Ascomycota</taxon>
        <taxon>Pezizomycotina</taxon>
        <taxon>Dothideomycetes</taxon>
        <taxon>Pleosporomycetidae</taxon>
        <taxon>Pleosporales</taxon>
        <taxon>Pleosporineae</taxon>
        <taxon>Pleosporaceae</taxon>
        <taxon>Alternaria</taxon>
        <taxon>Alternaria sect. Porri</taxon>
    </lineage>
</organism>
<evidence type="ECO:0000313" key="3">
    <source>
        <dbReference type="EMBL" id="KAL1792352.1"/>
    </source>
</evidence>